<proteinExistence type="predicted"/>
<dbReference type="OrthoDB" id="4323652at2"/>
<dbReference type="Proteomes" id="UP000194218">
    <property type="component" value="Chromosome"/>
</dbReference>
<feature type="domain" description="DUF397" evidence="1">
    <location>
        <begin position="4"/>
        <end position="55"/>
    </location>
</feature>
<sequence length="64" mass="6590">MGRAQWFTSSHSNGAGECVEVADAGDGVLTRDSKQRPGPVLVSSAEGWQAFIAGVVRGDLAGTE</sequence>
<name>A0A1W7D641_9ACTN</name>
<dbReference type="EMBL" id="CP021121">
    <property type="protein sequence ID" value="ARQ72379.1"/>
    <property type="molecule type" value="Genomic_DNA"/>
</dbReference>
<protein>
    <submittedName>
        <fullName evidence="2">DUF397 domain-containing protein</fullName>
    </submittedName>
</protein>
<dbReference type="KEGG" id="smao:CAG99_15140"/>
<evidence type="ECO:0000313" key="2">
    <source>
        <dbReference type="EMBL" id="ARQ72379.1"/>
    </source>
</evidence>
<keyword evidence="3" id="KW-1185">Reference proteome</keyword>
<organism evidence="2 3">
    <name type="scientific">Streptomyces marincola</name>
    <dbReference type="NCBI Taxonomy" id="2878388"/>
    <lineage>
        <taxon>Bacteria</taxon>
        <taxon>Bacillati</taxon>
        <taxon>Actinomycetota</taxon>
        <taxon>Actinomycetes</taxon>
        <taxon>Kitasatosporales</taxon>
        <taxon>Streptomycetaceae</taxon>
        <taxon>Streptomyces</taxon>
    </lineage>
</organism>
<dbReference type="InterPro" id="IPR007278">
    <property type="entry name" value="DUF397"/>
</dbReference>
<dbReference type="Pfam" id="PF04149">
    <property type="entry name" value="DUF397"/>
    <property type="match status" value="1"/>
</dbReference>
<evidence type="ECO:0000259" key="1">
    <source>
        <dbReference type="Pfam" id="PF04149"/>
    </source>
</evidence>
<dbReference type="RefSeq" id="WP_086162226.1">
    <property type="nucleotide sequence ID" value="NZ_CP021121.1"/>
</dbReference>
<evidence type="ECO:0000313" key="3">
    <source>
        <dbReference type="Proteomes" id="UP000194218"/>
    </source>
</evidence>
<accession>A0A1W7D641</accession>
<gene>
    <name evidence="2" type="ORF">CAG99_15140</name>
</gene>
<reference evidence="2 3" key="1">
    <citation type="submission" date="2017-05" db="EMBL/GenBank/DDBJ databases">
        <title>Complete genome sequence of Streptomyces sp. SCSIO 03032 revealed the diverse biosynthetic pathways for its bioactive secondary metabolites.</title>
        <authorList>
            <person name="Ma L."/>
            <person name="Zhu Y."/>
            <person name="Zhang W."/>
            <person name="Zhang G."/>
            <person name="Tian X."/>
            <person name="Zhang S."/>
            <person name="Zhang C."/>
        </authorList>
    </citation>
    <scope>NUCLEOTIDE SEQUENCE [LARGE SCALE GENOMIC DNA]</scope>
    <source>
        <strain evidence="2 3">SCSIO 03032</strain>
    </source>
</reference>
<dbReference type="AlphaFoldDB" id="A0A1W7D641"/>